<gene>
    <name evidence="1" type="ORF">NST17_06865</name>
</gene>
<reference evidence="1 2" key="1">
    <citation type="submission" date="2024-03" db="EMBL/GenBank/DDBJ databases">
        <title>Bacilli Hybrid Assemblies.</title>
        <authorList>
            <person name="Kovac J."/>
        </authorList>
    </citation>
    <scope>NUCLEOTIDE SEQUENCE [LARGE SCALE GENOMIC DNA]</scope>
    <source>
        <strain evidence="1 2">FSL M8-0022</strain>
    </source>
</reference>
<comment type="caution">
    <text evidence="1">The sequence shown here is derived from an EMBL/GenBank/DDBJ whole genome shotgun (WGS) entry which is preliminary data.</text>
</comment>
<name>A0ABU9JVN4_9BACI</name>
<dbReference type="EMBL" id="JBBYAK010000001">
    <property type="protein sequence ID" value="MEL3956917.1"/>
    <property type="molecule type" value="Genomic_DNA"/>
</dbReference>
<organism evidence="1 2">
    <name type="scientific">Caldifermentibacillus hisashii</name>
    <dbReference type="NCBI Taxonomy" id="996558"/>
    <lineage>
        <taxon>Bacteria</taxon>
        <taxon>Bacillati</taxon>
        <taxon>Bacillota</taxon>
        <taxon>Bacilli</taxon>
        <taxon>Bacillales</taxon>
        <taxon>Bacillaceae</taxon>
        <taxon>Caldifermentibacillus</taxon>
    </lineage>
</organism>
<evidence type="ECO:0000313" key="1">
    <source>
        <dbReference type="EMBL" id="MEL3956917.1"/>
    </source>
</evidence>
<proteinExistence type="predicted"/>
<protein>
    <submittedName>
        <fullName evidence="1">Uncharacterized protein</fullName>
    </submittedName>
</protein>
<dbReference type="Proteomes" id="UP001459714">
    <property type="component" value="Unassembled WGS sequence"/>
</dbReference>
<evidence type="ECO:0000313" key="2">
    <source>
        <dbReference type="Proteomes" id="UP001459714"/>
    </source>
</evidence>
<dbReference type="RefSeq" id="WP_342019991.1">
    <property type="nucleotide sequence ID" value="NZ_JBBYAK010000001.1"/>
</dbReference>
<keyword evidence="2" id="KW-1185">Reference proteome</keyword>
<sequence length="53" mass="6030">MKVKALVSFAGKVTMAKGEVKEIKEKEIYQDLIKANYVEEVKSSRKVKADENK</sequence>
<accession>A0ABU9JVN4</accession>